<protein>
    <recommendedName>
        <fullName evidence="3">NlpE N-terminal domain-containing protein</fullName>
    </recommendedName>
</protein>
<organism evidence="1 2">
    <name type="scientific">Echinicola pacifica</name>
    <dbReference type="NCBI Taxonomy" id="346377"/>
    <lineage>
        <taxon>Bacteria</taxon>
        <taxon>Pseudomonadati</taxon>
        <taxon>Bacteroidota</taxon>
        <taxon>Cytophagia</taxon>
        <taxon>Cytophagales</taxon>
        <taxon>Cyclobacteriaceae</taxon>
        <taxon>Echinicola</taxon>
    </lineage>
</organism>
<sequence length="165" mass="18411">MSNRFPTILILFSLLIWSCDSPTSETTNEGVSTADAPAEPADKALETESAKWYNYEGNLPCADCSAIKTTLQLENSPGKTSREYILEEVYMETADGNRKFQSTGKYEVSYGLEGHPGAMVISLLDDQGQKIRHFMQENDTNKLTQLDQEGMPIESELNYSLVLIK</sequence>
<dbReference type="EMBL" id="BMWX01000010">
    <property type="protein sequence ID" value="GGZ40989.1"/>
    <property type="molecule type" value="Genomic_DNA"/>
</dbReference>
<dbReference type="Proteomes" id="UP000619457">
    <property type="component" value="Unassembled WGS sequence"/>
</dbReference>
<dbReference type="InterPro" id="IPR007298">
    <property type="entry name" value="Cu-R_lipoprotein_NlpE"/>
</dbReference>
<name>A0A918QCK5_9BACT</name>
<evidence type="ECO:0000313" key="1">
    <source>
        <dbReference type="EMBL" id="GGZ40989.1"/>
    </source>
</evidence>
<reference evidence="1" key="1">
    <citation type="journal article" date="2014" name="Int. J. Syst. Evol. Microbiol.">
        <title>Complete genome sequence of Corynebacterium casei LMG S-19264T (=DSM 44701T), isolated from a smear-ripened cheese.</title>
        <authorList>
            <consortium name="US DOE Joint Genome Institute (JGI-PGF)"/>
            <person name="Walter F."/>
            <person name="Albersmeier A."/>
            <person name="Kalinowski J."/>
            <person name="Ruckert C."/>
        </authorList>
    </citation>
    <scope>NUCLEOTIDE SEQUENCE</scope>
    <source>
        <strain evidence="1">KCTC 12368</strain>
    </source>
</reference>
<comment type="caution">
    <text evidence="1">The sequence shown here is derived from an EMBL/GenBank/DDBJ whole genome shotgun (WGS) entry which is preliminary data.</text>
</comment>
<dbReference type="AlphaFoldDB" id="A0A918QCK5"/>
<evidence type="ECO:0008006" key="3">
    <source>
        <dbReference type="Google" id="ProtNLM"/>
    </source>
</evidence>
<keyword evidence="2" id="KW-1185">Reference proteome</keyword>
<dbReference type="RefSeq" id="WP_018473677.1">
    <property type="nucleotide sequence ID" value="NZ_BMWX01000010.1"/>
</dbReference>
<dbReference type="Gene3D" id="2.40.128.640">
    <property type="match status" value="1"/>
</dbReference>
<accession>A0A918QCK5</accession>
<evidence type="ECO:0000313" key="2">
    <source>
        <dbReference type="Proteomes" id="UP000619457"/>
    </source>
</evidence>
<dbReference type="Pfam" id="PF04170">
    <property type="entry name" value="NlpE"/>
    <property type="match status" value="1"/>
</dbReference>
<gene>
    <name evidence="1" type="ORF">GCM10007049_37890</name>
</gene>
<reference evidence="1" key="2">
    <citation type="submission" date="2020-09" db="EMBL/GenBank/DDBJ databases">
        <authorList>
            <person name="Sun Q."/>
            <person name="Kim S."/>
        </authorList>
    </citation>
    <scope>NUCLEOTIDE SEQUENCE</scope>
    <source>
        <strain evidence="1">KCTC 12368</strain>
    </source>
</reference>
<proteinExistence type="predicted"/>